<comment type="caution">
    <text evidence="2">The sequence shown here is derived from an EMBL/GenBank/DDBJ whole genome shotgun (WGS) entry which is preliminary data.</text>
</comment>
<keyword evidence="3" id="KW-1185">Reference proteome</keyword>
<dbReference type="Proteomes" id="UP000664369">
    <property type="component" value="Unassembled WGS sequence"/>
</dbReference>
<evidence type="ECO:0000313" key="2">
    <source>
        <dbReference type="EMBL" id="MBO2010774.1"/>
    </source>
</evidence>
<evidence type="ECO:0008006" key="4">
    <source>
        <dbReference type="Google" id="ProtNLM"/>
    </source>
</evidence>
<organism evidence="2 3">
    <name type="scientific">Hymenobacter negativus</name>
    <dbReference type="NCBI Taxonomy" id="2795026"/>
    <lineage>
        <taxon>Bacteria</taxon>
        <taxon>Pseudomonadati</taxon>
        <taxon>Bacteroidota</taxon>
        <taxon>Cytophagia</taxon>
        <taxon>Cytophagales</taxon>
        <taxon>Hymenobacteraceae</taxon>
        <taxon>Hymenobacter</taxon>
    </lineage>
</organism>
<feature type="chain" id="PRO_5047251125" description="Lipoprotein" evidence="1">
    <location>
        <begin position="23"/>
        <end position="273"/>
    </location>
</feature>
<gene>
    <name evidence="2" type="ORF">J4E00_17055</name>
</gene>
<proteinExistence type="predicted"/>
<accession>A0ABS3QHR3</accession>
<dbReference type="PROSITE" id="PS51257">
    <property type="entry name" value="PROKAR_LIPOPROTEIN"/>
    <property type="match status" value="1"/>
</dbReference>
<sequence>MNHTRCYLLACAALSGCSTPDASTSAYPQNAAISSPVGVPHDSAISYFPASASVNTSPDSLMRQLGGCESEFQDASKELGTFNAPVLYNYYPGHAIYRFLWSRSFDRPVLLTLALSEAGGILRTQLLSKNLMFKTLSLAEEQQTLKRIAEAESLAREEKDEERRASFLGSAKSTREDLRLTKLPLEIITGKPVTLSNAQVQQFRELLMQAGFWQLPSCEPIHLTDGSSWVLEAHEPDQYKVVFRQSPRNEQAPFRRCCEFLLNLSEARSEERY</sequence>
<dbReference type="EMBL" id="JAGETZ010000008">
    <property type="protein sequence ID" value="MBO2010774.1"/>
    <property type="molecule type" value="Genomic_DNA"/>
</dbReference>
<name>A0ABS3QHR3_9BACT</name>
<protein>
    <recommendedName>
        <fullName evidence="4">Lipoprotein</fullName>
    </recommendedName>
</protein>
<dbReference type="RefSeq" id="WP_208176403.1">
    <property type="nucleotide sequence ID" value="NZ_JAGETZ010000008.1"/>
</dbReference>
<evidence type="ECO:0000256" key="1">
    <source>
        <dbReference type="SAM" id="SignalP"/>
    </source>
</evidence>
<evidence type="ECO:0000313" key="3">
    <source>
        <dbReference type="Proteomes" id="UP000664369"/>
    </source>
</evidence>
<feature type="signal peptide" evidence="1">
    <location>
        <begin position="1"/>
        <end position="22"/>
    </location>
</feature>
<keyword evidence="1" id="KW-0732">Signal</keyword>
<reference evidence="2 3" key="1">
    <citation type="submission" date="2021-03" db="EMBL/GenBank/DDBJ databases">
        <authorList>
            <person name="Kim M.K."/>
        </authorList>
    </citation>
    <scope>NUCLEOTIDE SEQUENCE [LARGE SCALE GENOMIC DNA]</scope>
    <source>
        <strain evidence="2 3">BT442</strain>
    </source>
</reference>